<proteinExistence type="predicted"/>
<reference evidence="1 2" key="1">
    <citation type="journal article" date="2016" name="Nat. Commun.">
        <title>Thousands of microbial genomes shed light on interconnected biogeochemical processes in an aquifer system.</title>
        <authorList>
            <person name="Anantharaman K."/>
            <person name="Brown C.T."/>
            <person name="Hug L.A."/>
            <person name="Sharon I."/>
            <person name="Castelle C.J."/>
            <person name="Probst A.J."/>
            <person name="Thomas B.C."/>
            <person name="Singh A."/>
            <person name="Wilkins M.J."/>
            <person name="Karaoz U."/>
            <person name="Brodie E.L."/>
            <person name="Williams K.H."/>
            <person name="Hubbard S.S."/>
            <person name="Banfield J.F."/>
        </authorList>
    </citation>
    <scope>NUCLEOTIDE SEQUENCE [LARGE SCALE GENOMIC DNA]</scope>
</reference>
<organism evidence="1 2">
    <name type="scientific">Candidatus Beckwithbacteria bacterium RBG_13_42_9</name>
    <dbReference type="NCBI Taxonomy" id="1797457"/>
    <lineage>
        <taxon>Bacteria</taxon>
        <taxon>Candidatus Beckwithiibacteriota</taxon>
    </lineage>
</organism>
<gene>
    <name evidence="1" type="ORF">A2160_01540</name>
</gene>
<dbReference type="AlphaFoldDB" id="A0A1F5E959"/>
<evidence type="ECO:0000313" key="1">
    <source>
        <dbReference type="EMBL" id="OGD63891.1"/>
    </source>
</evidence>
<dbReference type="STRING" id="1797457.A2160_01540"/>
<protein>
    <submittedName>
        <fullName evidence="1">Uncharacterized protein</fullName>
    </submittedName>
</protein>
<sequence length="98" mass="10509">MALNLSEGIVVLEEIFDGQEHSYQPLDLKSVPEGAAAQILGEVKVIQADQGAYPDCALRSCFLMGPCEYDKPFPGLVVYEITSAGAAERRGLIPVIQG</sequence>
<comment type="caution">
    <text evidence="1">The sequence shown here is derived from an EMBL/GenBank/DDBJ whole genome shotgun (WGS) entry which is preliminary data.</text>
</comment>
<dbReference type="Proteomes" id="UP000177006">
    <property type="component" value="Unassembled WGS sequence"/>
</dbReference>
<dbReference type="EMBL" id="MEZK01000003">
    <property type="protein sequence ID" value="OGD63891.1"/>
    <property type="molecule type" value="Genomic_DNA"/>
</dbReference>
<name>A0A1F5E959_9BACT</name>
<accession>A0A1F5E959</accession>
<evidence type="ECO:0000313" key="2">
    <source>
        <dbReference type="Proteomes" id="UP000177006"/>
    </source>
</evidence>